<evidence type="ECO:0000256" key="5">
    <source>
        <dbReference type="ARBA" id="ARBA00022801"/>
    </source>
</evidence>
<dbReference type="EMBL" id="GL377716">
    <property type="protein sequence ID" value="EFJ05665.1"/>
    <property type="molecule type" value="Genomic_DNA"/>
</dbReference>
<feature type="non-terminal residue" evidence="7">
    <location>
        <position position="315"/>
    </location>
</feature>
<accession>D8TCD3</accession>
<evidence type="ECO:0000256" key="2">
    <source>
        <dbReference type="ARBA" id="ARBA00008668"/>
    </source>
</evidence>
<dbReference type="CDD" id="cd01837">
    <property type="entry name" value="SGNH_plant_lipase_like"/>
    <property type="match status" value="1"/>
</dbReference>
<dbReference type="HOGENOM" id="CLU_015101_0_0_1"/>
<feature type="non-terminal residue" evidence="7">
    <location>
        <position position="1"/>
    </location>
</feature>
<dbReference type="PANTHER" id="PTHR45650">
    <property type="entry name" value="GDSL-LIKE LIPASE/ACYLHYDROLASE-RELATED"/>
    <property type="match status" value="1"/>
</dbReference>
<dbReference type="GO" id="GO:0005576">
    <property type="term" value="C:extracellular region"/>
    <property type="evidence" value="ECO:0007669"/>
    <property type="project" value="UniProtKB-SubCell"/>
</dbReference>
<evidence type="ECO:0000256" key="4">
    <source>
        <dbReference type="ARBA" id="ARBA00022729"/>
    </source>
</evidence>
<comment type="similarity">
    <text evidence="2">Belongs to the 'GDSL' lipolytic enzyme family.</text>
</comment>
<keyword evidence="6" id="KW-0442">Lipid degradation</keyword>
<evidence type="ECO:0000313" key="8">
    <source>
        <dbReference type="Proteomes" id="UP000001514"/>
    </source>
</evidence>
<proteinExistence type="inferred from homology"/>
<reference evidence="7 8" key="1">
    <citation type="journal article" date="2011" name="Science">
        <title>The Selaginella genome identifies genetic changes associated with the evolution of vascular plants.</title>
        <authorList>
            <person name="Banks J.A."/>
            <person name="Nishiyama T."/>
            <person name="Hasebe M."/>
            <person name="Bowman J.L."/>
            <person name="Gribskov M."/>
            <person name="dePamphilis C."/>
            <person name="Albert V.A."/>
            <person name="Aono N."/>
            <person name="Aoyama T."/>
            <person name="Ambrose B.A."/>
            <person name="Ashton N.W."/>
            <person name="Axtell M.J."/>
            <person name="Barker E."/>
            <person name="Barker M.S."/>
            <person name="Bennetzen J.L."/>
            <person name="Bonawitz N.D."/>
            <person name="Chapple C."/>
            <person name="Cheng C."/>
            <person name="Correa L.G."/>
            <person name="Dacre M."/>
            <person name="DeBarry J."/>
            <person name="Dreyer I."/>
            <person name="Elias M."/>
            <person name="Engstrom E.M."/>
            <person name="Estelle M."/>
            <person name="Feng L."/>
            <person name="Finet C."/>
            <person name="Floyd S.K."/>
            <person name="Frommer W.B."/>
            <person name="Fujita T."/>
            <person name="Gramzow L."/>
            <person name="Gutensohn M."/>
            <person name="Harholt J."/>
            <person name="Hattori M."/>
            <person name="Heyl A."/>
            <person name="Hirai T."/>
            <person name="Hiwatashi Y."/>
            <person name="Ishikawa M."/>
            <person name="Iwata M."/>
            <person name="Karol K.G."/>
            <person name="Koehler B."/>
            <person name="Kolukisaoglu U."/>
            <person name="Kubo M."/>
            <person name="Kurata T."/>
            <person name="Lalonde S."/>
            <person name="Li K."/>
            <person name="Li Y."/>
            <person name="Litt A."/>
            <person name="Lyons E."/>
            <person name="Manning G."/>
            <person name="Maruyama T."/>
            <person name="Michael T.P."/>
            <person name="Mikami K."/>
            <person name="Miyazaki S."/>
            <person name="Morinaga S."/>
            <person name="Murata T."/>
            <person name="Mueller-Roeber B."/>
            <person name="Nelson D.R."/>
            <person name="Obara M."/>
            <person name="Oguri Y."/>
            <person name="Olmstead R.G."/>
            <person name="Onodera N."/>
            <person name="Petersen B.L."/>
            <person name="Pils B."/>
            <person name="Prigge M."/>
            <person name="Rensing S.A."/>
            <person name="Riano-Pachon D.M."/>
            <person name="Roberts A.W."/>
            <person name="Sato Y."/>
            <person name="Scheller H.V."/>
            <person name="Schulz B."/>
            <person name="Schulz C."/>
            <person name="Shakirov E.V."/>
            <person name="Shibagaki N."/>
            <person name="Shinohara N."/>
            <person name="Shippen D.E."/>
            <person name="Soerensen I."/>
            <person name="Sotooka R."/>
            <person name="Sugimoto N."/>
            <person name="Sugita M."/>
            <person name="Sumikawa N."/>
            <person name="Tanurdzic M."/>
            <person name="Theissen G."/>
            <person name="Ulvskov P."/>
            <person name="Wakazuki S."/>
            <person name="Weng J.K."/>
            <person name="Willats W.W."/>
            <person name="Wipf D."/>
            <person name="Wolf P.G."/>
            <person name="Yang L."/>
            <person name="Zimmer A.D."/>
            <person name="Zhu Q."/>
            <person name="Mitros T."/>
            <person name="Hellsten U."/>
            <person name="Loque D."/>
            <person name="Otillar R."/>
            <person name="Salamov A."/>
            <person name="Schmutz J."/>
            <person name="Shapiro H."/>
            <person name="Lindquist E."/>
            <person name="Lucas S."/>
            <person name="Rokhsar D."/>
            <person name="Grigoriev I.V."/>
        </authorList>
    </citation>
    <scope>NUCLEOTIDE SEQUENCE [LARGE SCALE GENOMIC DNA]</scope>
</reference>
<organism evidence="8">
    <name type="scientific">Selaginella moellendorffii</name>
    <name type="common">Spikemoss</name>
    <dbReference type="NCBI Taxonomy" id="88036"/>
    <lineage>
        <taxon>Eukaryota</taxon>
        <taxon>Viridiplantae</taxon>
        <taxon>Streptophyta</taxon>
        <taxon>Embryophyta</taxon>
        <taxon>Tracheophyta</taxon>
        <taxon>Lycopodiopsida</taxon>
        <taxon>Selaginellales</taxon>
        <taxon>Selaginellaceae</taxon>
        <taxon>Selaginella</taxon>
    </lineage>
</organism>
<evidence type="ECO:0000256" key="3">
    <source>
        <dbReference type="ARBA" id="ARBA00022525"/>
    </source>
</evidence>
<dbReference type="Gene3D" id="3.40.50.1110">
    <property type="entry name" value="SGNH hydrolase"/>
    <property type="match status" value="1"/>
</dbReference>
<evidence type="ECO:0000313" key="7">
    <source>
        <dbReference type="EMBL" id="EFJ05665.1"/>
    </source>
</evidence>
<dbReference type="KEGG" id="smo:SELMODRAFT_46218"/>
<evidence type="ECO:0000256" key="1">
    <source>
        <dbReference type="ARBA" id="ARBA00004613"/>
    </source>
</evidence>
<comment type="subcellular location">
    <subcellularLocation>
        <location evidence="1">Secreted</location>
    </subcellularLocation>
</comment>
<dbReference type="InterPro" id="IPR051238">
    <property type="entry name" value="GDSL_esterase/lipase"/>
</dbReference>
<sequence length="315" mass="35268">FIFGDSLVDYGNNNYILSTYAKANFPPCGRDFPSGATGRFSNGNLIPDLITSYLNLPLVQPFLSPTKNIQQGVNYGSAGCGLFNTTGNTFVSFQNYPRPIYLQVQNFIEDKHTLISQIGLNATLNIINKSMFYITYGSNDIANNYYEPGSSLPSQYTILEFIDILMQLYDTQIRVLYQEGARKIVIASLFPLGCSTLFLIRYNVTQPSQCVDLFNKAATQFNCKLNLVLSYLRLNLPGLNILYADSYTIPLDIVQNPQSYGFTIPNVGCCNFIGPNENTLVTECLPLAPSCLDPRKYVYWDQVHPTSKTYNILAN</sequence>
<dbReference type="InParanoid" id="D8TCD3"/>
<dbReference type="Gramene" id="EFJ05665">
    <property type="protein sequence ID" value="EFJ05665"/>
    <property type="gene ID" value="SELMODRAFT_46218"/>
</dbReference>
<evidence type="ECO:0000256" key="6">
    <source>
        <dbReference type="ARBA" id="ARBA00022963"/>
    </source>
</evidence>
<dbReference type="Proteomes" id="UP000001514">
    <property type="component" value="Unassembled WGS sequence"/>
</dbReference>
<dbReference type="InterPro" id="IPR035669">
    <property type="entry name" value="SGNH_plant_lipase-like"/>
</dbReference>
<dbReference type="InterPro" id="IPR036514">
    <property type="entry name" value="SGNH_hydro_sf"/>
</dbReference>
<keyword evidence="4" id="KW-0732">Signal</keyword>
<gene>
    <name evidence="7" type="ORF">SELMODRAFT_46218</name>
</gene>
<keyword evidence="3" id="KW-0964">Secreted</keyword>
<dbReference type="SUPFAM" id="SSF52266">
    <property type="entry name" value="SGNH hydrolase"/>
    <property type="match status" value="1"/>
</dbReference>
<dbReference type="InterPro" id="IPR001087">
    <property type="entry name" value="GDSL"/>
</dbReference>
<keyword evidence="5" id="KW-0378">Hydrolase</keyword>
<keyword evidence="6" id="KW-0443">Lipid metabolism</keyword>
<keyword evidence="8" id="KW-1185">Reference proteome</keyword>
<dbReference type="Pfam" id="PF00657">
    <property type="entry name" value="Lipase_GDSL"/>
    <property type="match status" value="1"/>
</dbReference>
<dbReference type="GO" id="GO:0016042">
    <property type="term" value="P:lipid catabolic process"/>
    <property type="evidence" value="ECO:0007669"/>
    <property type="project" value="UniProtKB-KW"/>
</dbReference>
<dbReference type="PANTHER" id="PTHR45650:SF3">
    <property type="entry name" value="OS01G0748500 PROTEIN"/>
    <property type="match status" value="1"/>
</dbReference>
<name>D8TCD3_SELML</name>
<dbReference type="AlphaFoldDB" id="D8TCD3"/>
<protein>
    <submittedName>
        <fullName evidence="7">Uncharacterized protein</fullName>
    </submittedName>
</protein>
<dbReference type="GO" id="GO:0016788">
    <property type="term" value="F:hydrolase activity, acting on ester bonds"/>
    <property type="evidence" value="ECO:0007669"/>
    <property type="project" value="InterPro"/>
</dbReference>
<dbReference type="STRING" id="88036.D8TCD3"/>
<dbReference type="eggNOG" id="ENOG502QW3W">
    <property type="taxonomic scope" value="Eukaryota"/>
</dbReference>